<dbReference type="GO" id="GO:0006139">
    <property type="term" value="P:nucleobase-containing compound metabolic process"/>
    <property type="evidence" value="ECO:0007669"/>
    <property type="project" value="UniProtKB-ARBA"/>
</dbReference>
<feature type="region of interest" description="Disordered" evidence="1">
    <location>
        <begin position="172"/>
        <end position="312"/>
    </location>
</feature>
<proteinExistence type="predicted"/>
<dbReference type="Gene3D" id="3.40.140.10">
    <property type="entry name" value="Cytidine Deaminase, domain 2"/>
    <property type="match status" value="1"/>
</dbReference>
<feature type="compositionally biased region" description="Polar residues" evidence="1">
    <location>
        <begin position="214"/>
        <end position="224"/>
    </location>
</feature>
<feature type="compositionally biased region" description="Basic and acidic residues" evidence="1">
    <location>
        <begin position="265"/>
        <end position="277"/>
    </location>
</feature>
<accession>A0AAI8YDG0</accession>
<reference evidence="2" key="1">
    <citation type="submission" date="2023-10" db="EMBL/GenBank/DDBJ databases">
        <authorList>
            <person name="Hackl T."/>
        </authorList>
    </citation>
    <scope>NUCLEOTIDE SEQUENCE</scope>
</reference>
<organism evidence="2 3">
    <name type="scientific">Anthostomella pinea</name>
    <dbReference type="NCBI Taxonomy" id="933095"/>
    <lineage>
        <taxon>Eukaryota</taxon>
        <taxon>Fungi</taxon>
        <taxon>Dikarya</taxon>
        <taxon>Ascomycota</taxon>
        <taxon>Pezizomycotina</taxon>
        <taxon>Sordariomycetes</taxon>
        <taxon>Xylariomycetidae</taxon>
        <taxon>Xylariales</taxon>
        <taxon>Xylariaceae</taxon>
        <taxon>Anthostomella</taxon>
    </lineage>
</organism>
<dbReference type="GO" id="GO:0003824">
    <property type="term" value="F:catalytic activity"/>
    <property type="evidence" value="ECO:0007669"/>
    <property type="project" value="InterPro"/>
</dbReference>
<dbReference type="EMBL" id="CAUWAG010000004">
    <property type="protein sequence ID" value="CAJ2503221.1"/>
    <property type="molecule type" value="Genomic_DNA"/>
</dbReference>
<gene>
    <name evidence="2" type="ORF">KHLLAP_LOCUS3689</name>
</gene>
<protein>
    <submittedName>
        <fullName evidence="2">Uu.00g106150.m01.CDS01</fullName>
    </submittedName>
</protein>
<feature type="compositionally biased region" description="Polar residues" evidence="1">
    <location>
        <begin position="287"/>
        <end position="302"/>
    </location>
</feature>
<evidence type="ECO:0000313" key="2">
    <source>
        <dbReference type="EMBL" id="CAJ2503221.1"/>
    </source>
</evidence>
<dbReference type="InterPro" id="IPR016193">
    <property type="entry name" value="Cytidine_deaminase-like"/>
</dbReference>
<dbReference type="Proteomes" id="UP001295740">
    <property type="component" value="Unassembled WGS sequence"/>
</dbReference>
<dbReference type="SUPFAM" id="SSF53927">
    <property type="entry name" value="Cytidine deaminase-like"/>
    <property type="match status" value="1"/>
</dbReference>
<feature type="compositionally biased region" description="Polar residues" evidence="1">
    <location>
        <begin position="238"/>
        <end position="252"/>
    </location>
</feature>
<comment type="caution">
    <text evidence="2">The sequence shown here is derived from an EMBL/GenBank/DDBJ whole genome shotgun (WGS) entry which is preliminary data.</text>
</comment>
<name>A0AAI8YDG0_9PEZI</name>
<evidence type="ECO:0000313" key="3">
    <source>
        <dbReference type="Proteomes" id="UP001295740"/>
    </source>
</evidence>
<sequence length="482" mass="53658">MKTDYYLNLCLEQAELSPLHHRHGCIVVKGGKVIGKGFNDYRPGYDGGALKTGLLPTKSSAVDKAKKEGGMEAKHAKHGQKKGFKPFENTVGLLAGGHHHANNSLSMHSEMMAINSALASSSTLAATTLSHFKPPTAPLCDSKRKRRQRRDVLDAFAERVCYGPAFGTQVQQGAGKAQNADHHHHQNHEKKKDNYKMNYKAPPPLQQHAHRQKVQQVQQHTYTKYNKDQYKYRKTYKPSKQAQPQTGKSAPNKSFPGGPNDNDTPLEKASRGTRTNDRTVGNKKANDSPNSNHFGIESNSQQHVRDRTKHPKLRGADVYVTRLGGVQSMWQPAKEASNKASPAEFRDTTQDSELPIYSTLSVTSDTSLANSLHDELRCQKLKAVSREASPAKTSDSLFDQNRILESHPCYRCILYMHSAGVRRVYWTNSKGQWETAKVRDMYDQLSGTGSCDGHKDGNNGFGDVFVTKHEILMLKRLSGLVD</sequence>
<evidence type="ECO:0000256" key="1">
    <source>
        <dbReference type="SAM" id="MobiDB-lite"/>
    </source>
</evidence>
<keyword evidence="3" id="KW-1185">Reference proteome</keyword>
<dbReference type="AlphaFoldDB" id="A0AAI8YDG0"/>